<evidence type="ECO:0000313" key="4">
    <source>
        <dbReference type="Proteomes" id="UP001516023"/>
    </source>
</evidence>
<feature type="region of interest" description="Disordered" evidence="1">
    <location>
        <begin position="269"/>
        <end position="314"/>
    </location>
</feature>
<sequence>MENNKIVPTPRDVLNGRGMGVQRHPGNVKYRKLVFVNKFVRATQGLYAKCPRADKIKISKGIVAAIRQSGGRFLELNERHDVYFDIGDKKATEKTSQALREGQKDIRKEIYKKEDEKAALTSSTGSGETVPYSNVTLPTELETNGKELPKEDYFQYSLLVLEALYNSDRNLTVPPATSTQALSQQPPPLPPPEPVQPNVFAPIAAMAMALDQFPGVRMPIQTMPQSVQQQPDRRAQFGLGAQASSRTFRLTDMSMGSIYSIRQLVESSRHMATQSSDEGESMEKKGTVERGTMDRGTMDRGTMERGTMDRVTLDRGTMDSILSVGTLQMIRQSELQLSQIDGMDFDDLTPLQGEIDDLFDRNTVADGDRISDMRFSDLSKDRFTDYQDRGRSTDSSSSTKNTSYSGNSLMTERPSGSISTSDSDMAQLLLGLASEPRCDNDVSHMQE</sequence>
<dbReference type="AlphaFoldDB" id="A0ABD3P4N3"/>
<dbReference type="InterPro" id="IPR049227">
    <property type="entry name" value="DUF6824"/>
</dbReference>
<dbReference type="Pfam" id="PF20710">
    <property type="entry name" value="DUF6824"/>
    <property type="match status" value="1"/>
</dbReference>
<feature type="region of interest" description="Disordered" evidence="1">
    <location>
        <begin position="385"/>
        <end position="423"/>
    </location>
</feature>
<gene>
    <name evidence="3" type="ORF">HJC23_003107</name>
</gene>
<feature type="compositionally biased region" description="Low complexity" evidence="1">
    <location>
        <begin position="393"/>
        <end position="408"/>
    </location>
</feature>
<reference evidence="3 4" key="1">
    <citation type="journal article" date="2020" name="G3 (Bethesda)">
        <title>Improved Reference Genome for Cyclotella cryptica CCMP332, a Model for Cell Wall Morphogenesis, Salinity Adaptation, and Lipid Production in Diatoms (Bacillariophyta).</title>
        <authorList>
            <person name="Roberts W.R."/>
            <person name="Downey K.M."/>
            <person name="Ruck E.C."/>
            <person name="Traller J.C."/>
            <person name="Alverson A.J."/>
        </authorList>
    </citation>
    <scope>NUCLEOTIDE SEQUENCE [LARGE SCALE GENOMIC DNA]</scope>
    <source>
        <strain evidence="3 4">CCMP332</strain>
    </source>
</reference>
<feature type="region of interest" description="Disordered" evidence="1">
    <location>
        <begin position="175"/>
        <end position="195"/>
    </location>
</feature>
<evidence type="ECO:0000313" key="3">
    <source>
        <dbReference type="EMBL" id="KAL3782786.1"/>
    </source>
</evidence>
<comment type="caution">
    <text evidence="3">The sequence shown here is derived from an EMBL/GenBank/DDBJ whole genome shotgun (WGS) entry which is preliminary data.</text>
</comment>
<feature type="domain" description="DUF6824" evidence="2">
    <location>
        <begin position="12"/>
        <end position="101"/>
    </location>
</feature>
<protein>
    <recommendedName>
        <fullName evidence="2">DUF6824 domain-containing protein</fullName>
    </recommendedName>
</protein>
<name>A0ABD3P4N3_9STRA</name>
<dbReference type="Proteomes" id="UP001516023">
    <property type="component" value="Unassembled WGS sequence"/>
</dbReference>
<accession>A0ABD3P4N3</accession>
<dbReference type="EMBL" id="JABMIG020000277">
    <property type="protein sequence ID" value="KAL3782786.1"/>
    <property type="molecule type" value="Genomic_DNA"/>
</dbReference>
<keyword evidence="4" id="KW-1185">Reference proteome</keyword>
<evidence type="ECO:0000259" key="2">
    <source>
        <dbReference type="Pfam" id="PF20710"/>
    </source>
</evidence>
<evidence type="ECO:0000256" key="1">
    <source>
        <dbReference type="SAM" id="MobiDB-lite"/>
    </source>
</evidence>
<feature type="region of interest" description="Disordered" evidence="1">
    <location>
        <begin position="1"/>
        <end position="20"/>
    </location>
</feature>
<organism evidence="3 4">
    <name type="scientific">Cyclotella cryptica</name>
    <dbReference type="NCBI Taxonomy" id="29204"/>
    <lineage>
        <taxon>Eukaryota</taxon>
        <taxon>Sar</taxon>
        <taxon>Stramenopiles</taxon>
        <taxon>Ochrophyta</taxon>
        <taxon>Bacillariophyta</taxon>
        <taxon>Coscinodiscophyceae</taxon>
        <taxon>Thalassiosirophycidae</taxon>
        <taxon>Stephanodiscales</taxon>
        <taxon>Stephanodiscaceae</taxon>
        <taxon>Cyclotella</taxon>
    </lineage>
</organism>
<proteinExistence type="predicted"/>
<feature type="compositionally biased region" description="Basic and acidic residues" evidence="1">
    <location>
        <begin position="281"/>
        <end position="314"/>
    </location>
</feature>
<feature type="compositionally biased region" description="Polar residues" evidence="1">
    <location>
        <begin position="414"/>
        <end position="423"/>
    </location>
</feature>
<feature type="compositionally biased region" description="Pro residues" evidence="1">
    <location>
        <begin position="185"/>
        <end position="195"/>
    </location>
</feature>